<evidence type="ECO:0000313" key="6">
    <source>
        <dbReference type="EMBL" id="RSH78840.1"/>
    </source>
</evidence>
<evidence type="ECO:0000256" key="3">
    <source>
        <dbReference type="SAM" id="MobiDB-lite"/>
    </source>
</evidence>
<dbReference type="Gene3D" id="3.60.21.10">
    <property type="match status" value="1"/>
</dbReference>
<dbReference type="AlphaFoldDB" id="A0A427XIZ8"/>
<feature type="compositionally biased region" description="Low complexity" evidence="3">
    <location>
        <begin position="704"/>
        <end position="734"/>
    </location>
</feature>
<gene>
    <name evidence="6" type="ORF">EHS24_001761</name>
</gene>
<dbReference type="InterPro" id="IPR004843">
    <property type="entry name" value="Calcineurin-like_PHP"/>
</dbReference>
<evidence type="ECO:0000259" key="5">
    <source>
        <dbReference type="Pfam" id="PF02872"/>
    </source>
</evidence>
<dbReference type="EMBL" id="RSCE01000011">
    <property type="protein sequence ID" value="RSH78840.1"/>
    <property type="molecule type" value="Genomic_DNA"/>
</dbReference>
<dbReference type="Proteomes" id="UP000279236">
    <property type="component" value="Unassembled WGS sequence"/>
</dbReference>
<reference evidence="6 7" key="1">
    <citation type="submission" date="2018-11" db="EMBL/GenBank/DDBJ databases">
        <title>Genome sequence of Apiotrichum porosum DSM 27194.</title>
        <authorList>
            <person name="Aliyu H."/>
            <person name="Gorte O."/>
            <person name="Ochsenreither K."/>
        </authorList>
    </citation>
    <scope>NUCLEOTIDE SEQUENCE [LARGE SCALE GENOMIC DNA]</scope>
    <source>
        <strain evidence="6 7">DSM 27194</strain>
    </source>
</reference>
<dbReference type="RefSeq" id="XP_028473987.1">
    <property type="nucleotide sequence ID" value="XM_028617524.1"/>
</dbReference>
<dbReference type="InterPro" id="IPR006179">
    <property type="entry name" value="5_nucleotidase/apyrase"/>
</dbReference>
<dbReference type="SUPFAM" id="SSF55816">
    <property type="entry name" value="5'-nucleotidase (syn. UDP-sugar hydrolase), C-terminal domain"/>
    <property type="match status" value="1"/>
</dbReference>
<comment type="caution">
    <text evidence="6">The sequence shown here is derived from an EMBL/GenBank/DDBJ whole genome shotgun (WGS) entry which is preliminary data.</text>
</comment>
<dbReference type="OrthoDB" id="10252235at2759"/>
<evidence type="ECO:0000259" key="4">
    <source>
        <dbReference type="Pfam" id="PF00149"/>
    </source>
</evidence>
<feature type="domain" description="5'-Nucleotidase C-terminal" evidence="5">
    <location>
        <begin position="356"/>
        <end position="496"/>
    </location>
</feature>
<accession>A0A427XIZ8</accession>
<dbReference type="SUPFAM" id="SSF56300">
    <property type="entry name" value="Metallo-dependent phosphatases"/>
    <property type="match status" value="1"/>
</dbReference>
<organism evidence="6 7">
    <name type="scientific">Apiotrichum porosum</name>
    <dbReference type="NCBI Taxonomy" id="105984"/>
    <lineage>
        <taxon>Eukaryota</taxon>
        <taxon>Fungi</taxon>
        <taxon>Dikarya</taxon>
        <taxon>Basidiomycota</taxon>
        <taxon>Agaricomycotina</taxon>
        <taxon>Tremellomycetes</taxon>
        <taxon>Trichosporonales</taxon>
        <taxon>Trichosporonaceae</taxon>
        <taxon>Apiotrichum</taxon>
    </lineage>
</organism>
<sequence>MSVNVPLLAFNDVYRVAQRWVAQPGSPEDPAAAEGAEITVGQYAELIYELRDKWNTQSDGKTKDGLVLFAGDVFSPSVESSVTRGSHMVPVLNALKVDCSVTGNHDFDFGYPHMTKLIGATHFPWLLSNVIDADTGKTPVPLQKYWVTERCGVRIGVIGLVEEDWIATIPSWPENFRYRQMKEVGIELSKELRDPQGPHRVDIIIALTHCRIPNDIRLCNELGAVSDRPGVENEHGVDLLIGGHDHVYYGAQSWDGYTGQGKAGTEQDKGCRLIKSGTDFRDLSSANLELSPPNPNAIRRRTIATLTGKHHYVIPSSPTCPEVDHLVESLLATVNKTLKHPVCYTLLPLDARSELVRTRESGLGDWVADVLLHAYDESLIEGNNVEFEKEKDGAAASNEGGCGADAVILCGGTLRGDSRYGPGTVTLGDILEIFPFDDAVVCLEIDGKGIWDTMESALSRWPAQEGRFPVVSGMAVEWDHRKPPGQRVNSIHLTVQQCEHLEDPSPDMVQFADGPDGTRIEVQKSSLILGEEIKNEQGGRTYRIITREYMAEGFDGFEALKNRKFIIDHENGQTMSSIIRSFLLGSSYIYRHKQLVVAHHDYLSSKTFDVLKRAYDQHHSPVSSVVSSPAKALVVTDPPTVEIHVETESTSVELSQTGDAWAALRRHIVHHDWVSIRDALHVAKHEHMADVDPCEGDKLRHLGSRAPSAVPSRSATPTPISTAPTSTLASTLASERPSRTATPSLNTIGLDNKRRAELKALDENVAIICPLVDGRMRDIAEPDHPDW</sequence>
<proteinExistence type="inferred from homology"/>
<dbReference type="GO" id="GO:0016787">
    <property type="term" value="F:hydrolase activity"/>
    <property type="evidence" value="ECO:0007669"/>
    <property type="project" value="InterPro"/>
</dbReference>
<dbReference type="GO" id="GO:0009166">
    <property type="term" value="P:nucleotide catabolic process"/>
    <property type="evidence" value="ECO:0007669"/>
    <property type="project" value="InterPro"/>
</dbReference>
<feature type="domain" description="Calcineurin-like phosphoesterase" evidence="4">
    <location>
        <begin position="41"/>
        <end position="248"/>
    </location>
</feature>
<keyword evidence="2" id="KW-0732">Signal</keyword>
<evidence type="ECO:0000256" key="2">
    <source>
        <dbReference type="ARBA" id="ARBA00022729"/>
    </source>
</evidence>
<dbReference type="GeneID" id="39586304"/>
<evidence type="ECO:0008006" key="8">
    <source>
        <dbReference type="Google" id="ProtNLM"/>
    </source>
</evidence>
<dbReference type="PANTHER" id="PTHR11575:SF48">
    <property type="entry name" value="5'-NUCLEOTIDASE"/>
    <property type="match status" value="1"/>
</dbReference>
<dbReference type="PANTHER" id="PTHR11575">
    <property type="entry name" value="5'-NUCLEOTIDASE-RELATED"/>
    <property type="match status" value="1"/>
</dbReference>
<dbReference type="InterPro" id="IPR036907">
    <property type="entry name" value="5'-Nucleotdase_C_sf"/>
</dbReference>
<dbReference type="Gene3D" id="3.90.780.10">
    <property type="entry name" value="5'-Nucleotidase, C-terminal domain"/>
    <property type="match status" value="1"/>
</dbReference>
<protein>
    <recommendedName>
        <fullName evidence="8">5'-Nucleotidase C-terminal domain-containing protein</fullName>
    </recommendedName>
</protein>
<feature type="region of interest" description="Disordered" evidence="3">
    <location>
        <begin position="693"/>
        <end position="745"/>
    </location>
</feature>
<evidence type="ECO:0000256" key="1">
    <source>
        <dbReference type="ARBA" id="ARBA00006654"/>
    </source>
</evidence>
<evidence type="ECO:0000313" key="7">
    <source>
        <dbReference type="Proteomes" id="UP000279236"/>
    </source>
</evidence>
<dbReference type="InterPro" id="IPR008334">
    <property type="entry name" value="5'-Nucleotdase_C"/>
</dbReference>
<dbReference type="Pfam" id="PF00149">
    <property type="entry name" value="Metallophos"/>
    <property type="match status" value="1"/>
</dbReference>
<comment type="similarity">
    <text evidence="1">Belongs to the 5'-nucleotidase family.</text>
</comment>
<keyword evidence="7" id="KW-1185">Reference proteome</keyword>
<dbReference type="STRING" id="105984.A0A427XIZ8"/>
<dbReference type="Pfam" id="PF02872">
    <property type="entry name" value="5_nucleotid_C"/>
    <property type="match status" value="1"/>
</dbReference>
<dbReference type="PRINTS" id="PR01607">
    <property type="entry name" value="APYRASEFAMLY"/>
</dbReference>
<dbReference type="InterPro" id="IPR029052">
    <property type="entry name" value="Metallo-depent_PP-like"/>
</dbReference>
<name>A0A427XIZ8_9TREE</name>